<dbReference type="GO" id="GO:0031982">
    <property type="term" value="C:vesicle"/>
    <property type="evidence" value="ECO:0007669"/>
    <property type="project" value="TreeGrafter"/>
</dbReference>
<dbReference type="Proteomes" id="UP000261500">
    <property type="component" value="Unplaced"/>
</dbReference>
<dbReference type="GO" id="GO:0032587">
    <property type="term" value="C:ruffle membrane"/>
    <property type="evidence" value="ECO:0007669"/>
    <property type="project" value="TreeGrafter"/>
</dbReference>
<dbReference type="PANTHER" id="PTHR12287:SF22">
    <property type="entry name" value="EPIDERMAL GROWTH FACTOR RECEPTOR KINASE SUBSTRATE 8-LIKE PROTEIN 3"/>
    <property type="match status" value="1"/>
</dbReference>
<sequence>AETLHKNPDSFQVRVEHLLICELDSQELKTEDDCVTKLKELDGKSRLWPQEMILEIKGAYVVLCDIETKAELDSIPLRSIVKTRAVLESCAYNSLLVVTVQEGRRRGSQVFMFQCEETGAEIIKADLDKAIQRGGSDMEPRRMTPDIRYATEQTSHLRESTTGFRRERFSPVQQEENLPPPDYVAPQWDNRQPGTVKASWVHIFCSLRSCFHSFPQDIFNHILTDVEIFGDRIAEVMNKAPEKENKGKMMKFPKKKKSKSKGNNRQR</sequence>
<evidence type="ECO:0000313" key="4">
    <source>
        <dbReference type="Proteomes" id="UP000261500"/>
    </source>
</evidence>
<dbReference type="Gene3D" id="2.30.29.30">
    <property type="entry name" value="Pleckstrin-homology domain (PH domain)/Phosphotyrosine-binding domain (PTB)"/>
    <property type="match status" value="1"/>
</dbReference>
<evidence type="ECO:0000256" key="1">
    <source>
        <dbReference type="SAM" id="MobiDB-lite"/>
    </source>
</evidence>
<dbReference type="AlphaFoldDB" id="A0A3B3TMS9"/>
<name>A0A3B3TMS9_9TELE</name>
<dbReference type="GO" id="GO:0003779">
    <property type="term" value="F:actin binding"/>
    <property type="evidence" value="ECO:0007669"/>
    <property type="project" value="TreeGrafter"/>
</dbReference>
<dbReference type="InterPro" id="IPR013625">
    <property type="entry name" value="PTB"/>
</dbReference>
<dbReference type="GO" id="GO:1900029">
    <property type="term" value="P:positive regulation of ruffle assembly"/>
    <property type="evidence" value="ECO:0007669"/>
    <property type="project" value="TreeGrafter"/>
</dbReference>
<keyword evidence="4" id="KW-1185">Reference proteome</keyword>
<feature type="domain" description="PTB" evidence="2">
    <location>
        <begin position="12"/>
        <end position="133"/>
    </location>
</feature>
<dbReference type="FunFam" id="2.30.29.30:FF:000293">
    <property type="entry name" value="EPS8 like 3"/>
    <property type="match status" value="1"/>
</dbReference>
<dbReference type="GO" id="GO:0007266">
    <property type="term" value="P:Rho protein signal transduction"/>
    <property type="evidence" value="ECO:0007669"/>
    <property type="project" value="TreeGrafter"/>
</dbReference>
<evidence type="ECO:0000259" key="2">
    <source>
        <dbReference type="Pfam" id="PF08416"/>
    </source>
</evidence>
<proteinExistence type="predicted"/>
<feature type="region of interest" description="Disordered" evidence="1">
    <location>
        <begin position="240"/>
        <end position="267"/>
    </location>
</feature>
<feature type="region of interest" description="Disordered" evidence="1">
    <location>
        <begin position="154"/>
        <end position="181"/>
    </location>
</feature>
<dbReference type="CDD" id="cd01210">
    <property type="entry name" value="PTB_EPS8"/>
    <property type="match status" value="1"/>
</dbReference>
<dbReference type="STRING" id="48699.ENSPLAP00000001918"/>
<dbReference type="GO" id="GO:0035023">
    <property type="term" value="P:regulation of Rho protein signal transduction"/>
    <property type="evidence" value="ECO:0007669"/>
    <property type="project" value="TreeGrafter"/>
</dbReference>
<dbReference type="PANTHER" id="PTHR12287">
    <property type="entry name" value="EPIDERMAL GROWTH FACTOR RECEPTOR KINASE SUBSTRATE EPS8-RELATED PROTEIN"/>
    <property type="match status" value="1"/>
</dbReference>
<dbReference type="GeneTree" id="ENSGT00940000158169"/>
<protein>
    <recommendedName>
        <fullName evidence="2">PTB domain-containing protein</fullName>
    </recommendedName>
</protein>
<evidence type="ECO:0000313" key="3">
    <source>
        <dbReference type="Ensembl" id="ENSPLAP00000001918.1"/>
    </source>
</evidence>
<dbReference type="InterPro" id="IPR039801">
    <property type="entry name" value="EPS8-like"/>
</dbReference>
<feature type="compositionally biased region" description="Basic residues" evidence="1">
    <location>
        <begin position="248"/>
        <end position="267"/>
    </location>
</feature>
<reference evidence="3" key="1">
    <citation type="submission" date="2025-08" db="UniProtKB">
        <authorList>
            <consortium name="Ensembl"/>
        </authorList>
    </citation>
    <scope>IDENTIFICATION</scope>
</reference>
<feature type="compositionally biased region" description="Basic and acidic residues" evidence="1">
    <location>
        <begin position="155"/>
        <end position="169"/>
    </location>
</feature>
<dbReference type="Pfam" id="PF08416">
    <property type="entry name" value="PTB"/>
    <property type="match status" value="1"/>
</dbReference>
<dbReference type="Ensembl" id="ENSPLAT00000013940.1">
    <property type="protein sequence ID" value="ENSPLAP00000001918.1"/>
    <property type="gene ID" value="ENSPLAG00000003071.1"/>
</dbReference>
<dbReference type="SUPFAM" id="SSF50729">
    <property type="entry name" value="PH domain-like"/>
    <property type="match status" value="1"/>
</dbReference>
<dbReference type="InterPro" id="IPR011993">
    <property type="entry name" value="PH-like_dom_sf"/>
</dbReference>
<accession>A0A3B3TMS9</accession>
<reference evidence="3" key="2">
    <citation type="submission" date="2025-09" db="UniProtKB">
        <authorList>
            <consortium name="Ensembl"/>
        </authorList>
    </citation>
    <scope>IDENTIFICATION</scope>
</reference>
<dbReference type="InterPro" id="IPR033928">
    <property type="entry name" value="EPS8_PTB"/>
</dbReference>
<organism evidence="3 4">
    <name type="scientific">Poecilia latipinna</name>
    <name type="common">sailfin molly</name>
    <dbReference type="NCBI Taxonomy" id="48699"/>
    <lineage>
        <taxon>Eukaryota</taxon>
        <taxon>Metazoa</taxon>
        <taxon>Chordata</taxon>
        <taxon>Craniata</taxon>
        <taxon>Vertebrata</taxon>
        <taxon>Euteleostomi</taxon>
        <taxon>Actinopterygii</taxon>
        <taxon>Neopterygii</taxon>
        <taxon>Teleostei</taxon>
        <taxon>Neoteleostei</taxon>
        <taxon>Acanthomorphata</taxon>
        <taxon>Ovalentaria</taxon>
        <taxon>Atherinomorphae</taxon>
        <taxon>Cyprinodontiformes</taxon>
        <taxon>Poeciliidae</taxon>
        <taxon>Poeciliinae</taxon>
        <taxon>Poecilia</taxon>
    </lineage>
</organism>